<keyword evidence="1" id="KW-0732">Signal</keyword>
<feature type="chain" id="PRO_5040757850" description="Secreted protein" evidence="1">
    <location>
        <begin position="28"/>
        <end position="146"/>
    </location>
</feature>
<sequence length="146" mass="15316">MRTVVRAAATAVAMAGAAIALANPAHADDLSGTYTLISDQSQRMVNGAPNPYPNSSATWIITPCGPGCARVASTTGWTADARLVNGRWEFTREATWSCPDGRQLPNTIGYSFDPATLTGTSTGRIPTGCEGFPVSVDGIRVSLTRR</sequence>
<gene>
    <name evidence="2" type="ORF">H7I41_08590</name>
</gene>
<keyword evidence="3" id="KW-1185">Reference proteome</keyword>
<evidence type="ECO:0008006" key="4">
    <source>
        <dbReference type="Google" id="ProtNLM"/>
    </source>
</evidence>
<accession>A0A9X2YL85</accession>
<dbReference type="RefSeq" id="WP_264012156.1">
    <property type="nucleotide sequence ID" value="NZ_JACKSJ010000062.1"/>
</dbReference>
<organism evidence="2 3">
    <name type="scientific">[Mycobacterium] manitobense</name>
    <dbReference type="NCBI Taxonomy" id="190147"/>
    <lineage>
        <taxon>Bacteria</taxon>
        <taxon>Bacillati</taxon>
        <taxon>Actinomycetota</taxon>
        <taxon>Actinomycetes</taxon>
        <taxon>Mycobacteriales</taxon>
        <taxon>Mycobacteriaceae</taxon>
        <taxon>Mycolicibacterium</taxon>
    </lineage>
</organism>
<reference evidence="2" key="1">
    <citation type="submission" date="2020-07" db="EMBL/GenBank/DDBJ databases">
        <authorList>
            <person name="Pettersson B.M.F."/>
            <person name="Behra P.R.K."/>
            <person name="Ramesh M."/>
            <person name="Das S."/>
            <person name="Dasgupta S."/>
            <person name="Kirsebom L.A."/>
        </authorList>
    </citation>
    <scope>NUCLEOTIDE SEQUENCE</scope>
    <source>
        <strain evidence="2">DSM 44615</strain>
    </source>
</reference>
<protein>
    <recommendedName>
        <fullName evidence="4">Secreted protein</fullName>
    </recommendedName>
</protein>
<proteinExistence type="predicted"/>
<evidence type="ECO:0000313" key="3">
    <source>
        <dbReference type="Proteomes" id="UP001140293"/>
    </source>
</evidence>
<evidence type="ECO:0000256" key="1">
    <source>
        <dbReference type="SAM" id="SignalP"/>
    </source>
</evidence>
<reference evidence="2" key="2">
    <citation type="journal article" date="2022" name="BMC Genomics">
        <title>Comparative genome analysis of mycobacteria focusing on tRNA and non-coding RNA.</title>
        <authorList>
            <person name="Behra P.R.K."/>
            <person name="Pettersson B.M.F."/>
            <person name="Ramesh M."/>
            <person name="Das S."/>
            <person name="Dasgupta S."/>
            <person name="Kirsebom L.A."/>
        </authorList>
    </citation>
    <scope>NUCLEOTIDE SEQUENCE</scope>
    <source>
        <strain evidence="2">DSM 44615</strain>
    </source>
</reference>
<comment type="caution">
    <text evidence="2">The sequence shown here is derived from an EMBL/GenBank/DDBJ whole genome shotgun (WGS) entry which is preliminary data.</text>
</comment>
<name>A0A9X2YL85_9MYCO</name>
<dbReference type="AlphaFoldDB" id="A0A9X2YL85"/>
<evidence type="ECO:0000313" key="2">
    <source>
        <dbReference type="EMBL" id="MCV7169978.1"/>
    </source>
</evidence>
<dbReference type="Proteomes" id="UP001140293">
    <property type="component" value="Unassembled WGS sequence"/>
</dbReference>
<feature type="signal peptide" evidence="1">
    <location>
        <begin position="1"/>
        <end position="27"/>
    </location>
</feature>
<dbReference type="EMBL" id="JACKSJ010000062">
    <property type="protein sequence ID" value="MCV7169978.1"/>
    <property type="molecule type" value="Genomic_DNA"/>
</dbReference>